<evidence type="ECO:0000313" key="11">
    <source>
        <dbReference type="EMBL" id="ODQ71717.1"/>
    </source>
</evidence>
<dbReference type="PIRSF" id="PIRSF005822">
    <property type="entry name" value="NDUA2"/>
    <property type="match status" value="1"/>
</dbReference>
<dbReference type="SMART" id="SM00916">
    <property type="entry name" value="L51_S25_CI-B8"/>
    <property type="match status" value="1"/>
</dbReference>
<comment type="subcellular location">
    <subcellularLocation>
        <location evidence="2">Mitochondrion inner membrane</location>
        <topology evidence="2">Peripheral membrane protein</topology>
        <orientation evidence="2">Matrix side</orientation>
    </subcellularLocation>
</comment>
<evidence type="ECO:0000256" key="9">
    <source>
        <dbReference type="ARBA" id="ARBA00023136"/>
    </source>
</evidence>
<gene>
    <name evidence="11" type="ORF">LIPSTDRAFT_55461</name>
</gene>
<sequence>MASKYAFPKPLKELRFHLCQTSASSTSLRSFLQRAYPVMKKHNPYTPILIREAQGVSPQVIARFEYGKEVKLPLDGVTDKDLETTIEKFVMTAP</sequence>
<dbReference type="InterPro" id="IPR007741">
    <property type="entry name" value="Ribosomal_mL43/mS25/NADH_DH"/>
</dbReference>
<dbReference type="PANTHER" id="PTHR12878">
    <property type="entry name" value="NADH-UBIQUINONE OXIDOREDUCTASE B8 SUBUNIT"/>
    <property type="match status" value="1"/>
</dbReference>
<keyword evidence="7" id="KW-0249">Electron transport</keyword>
<comment type="similarity">
    <text evidence="3">Belongs to the complex I NDUFA2 subunit family.</text>
</comment>
<dbReference type="GO" id="GO:0005743">
    <property type="term" value="C:mitochondrial inner membrane"/>
    <property type="evidence" value="ECO:0007669"/>
    <property type="project" value="UniProtKB-SubCell"/>
</dbReference>
<evidence type="ECO:0000256" key="5">
    <source>
        <dbReference type="ARBA" id="ARBA00022660"/>
    </source>
</evidence>
<dbReference type="Pfam" id="PF05047">
    <property type="entry name" value="L51_S25_CI-B8"/>
    <property type="match status" value="1"/>
</dbReference>
<proteinExistence type="inferred from homology"/>
<dbReference type="EMBL" id="KV454297">
    <property type="protein sequence ID" value="ODQ71717.1"/>
    <property type="molecule type" value="Genomic_DNA"/>
</dbReference>
<dbReference type="OrthoDB" id="10250268at2759"/>
<dbReference type="Gene3D" id="3.40.30.10">
    <property type="entry name" value="Glutaredoxin"/>
    <property type="match status" value="1"/>
</dbReference>
<accession>A0A1E3Q3W7</accession>
<organism evidence="11 12">
    <name type="scientific">Lipomyces starkeyi NRRL Y-11557</name>
    <dbReference type="NCBI Taxonomy" id="675824"/>
    <lineage>
        <taxon>Eukaryota</taxon>
        <taxon>Fungi</taxon>
        <taxon>Dikarya</taxon>
        <taxon>Ascomycota</taxon>
        <taxon>Saccharomycotina</taxon>
        <taxon>Lipomycetes</taxon>
        <taxon>Lipomycetales</taxon>
        <taxon>Lipomycetaceae</taxon>
        <taxon>Lipomyces</taxon>
    </lineage>
</organism>
<reference evidence="11 12" key="1">
    <citation type="journal article" date="2016" name="Proc. Natl. Acad. Sci. U.S.A.">
        <title>Comparative genomics of biotechnologically important yeasts.</title>
        <authorList>
            <person name="Riley R."/>
            <person name="Haridas S."/>
            <person name="Wolfe K.H."/>
            <person name="Lopes M.R."/>
            <person name="Hittinger C.T."/>
            <person name="Goeker M."/>
            <person name="Salamov A.A."/>
            <person name="Wisecaver J.H."/>
            <person name="Long T.M."/>
            <person name="Calvey C.H."/>
            <person name="Aerts A.L."/>
            <person name="Barry K.W."/>
            <person name="Choi C."/>
            <person name="Clum A."/>
            <person name="Coughlan A.Y."/>
            <person name="Deshpande S."/>
            <person name="Douglass A.P."/>
            <person name="Hanson S.J."/>
            <person name="Klenk H.-P."/>
            <person name="LaButti K.M."/>
            <person name="Lapidus A."/>
            <person name="Lindquist E.A."/>
            <person name="Lipzen A.M."/>
            <person name="Meier-Kolthoff J.P."/>
            <person name="Ohm R.A."/>
            <person name="Otillar R.P."/>
            <person name="Pangilinan J.L."/>
            <person name="Peng Y."/>
            <person name="Rokas A."/>
            <person name="Rosa C.A."/>
            <person name="Scheuner C."/>
            <person name="Sibirny A.A."/>
            <person name="Slot J.C."/>
            <person name="Stielow J.B."/>
            <person name="Sun H."/>
            <person name="Kurtzman C.P."/>
            <person name="Blackwell M."/>
            <person name="Grigoriev I.V."/>
            <person name="Jeffries T.W."/>
        </authorList>
    </citation>
    <scope>NUCLEOTIDE SEQUENCE [LARGE SCALE GENOMIC DNA]</scope>
    <source>
        <strain evidence="11 12">NRRL Y-11557</strain>
    </source>
</reference>
<keyword evidence="12" id="KW-1185">Reference proteome</keyword>
<dbReference type="STRING" id="675824.A0A1E3Q3W7"/>
<name>A0A1E3Q3W7_LIPST</name>
<evidence type="ECO:0000313" key="12">
    <source>
        <dbReference type="Proteomes" id="UP000094385"/>
    </source>
</evidence>
<keyword evidence="5" id="KW-0679">Respiratory chain</keyword>
<keyword evidence="9" id="KW-0472">Membrane</keyword>
<dbReference type="SUPFAM" id="SSF52833">
    <property type="entry name" value="Thioredoxin-like"/>
    <property type="match status" value="1"/>
</dbReference>
<evidence type="ECO:0000256" key="2">
    <source>
        <dbReference type="ARBA" id="ARBA00004443"/>
    </source>
</evidence>
<keyword evidence="6" id="KW-0999">Mitochondrion inner membrane</keyword>
<evidence type="ECO:0000256" key="4">
    <source>
        <dbReference type="ARBA" id="ARBA00022448"/>
    </source>
</evidence>
<dbReference type="InterPro" id="IPR016464">
    <property type="entry name" value="NADH_Ub_cplx-1_asu_su-2"/>
</dbReference>
<feature type="domain" description="Ribosomal protein/NADH dehydrogenase" evidence="10">
    <location>
        <begin position="20"/>
        <end position="93"/>
    </location>
</feature>
<dbReference type="Proteomes" id="UP000094385">
    <property type="component" value="Unassembled WGS sequence"/>
</dbReference>
<evidence type="ECO:0000256" key="7">
    <source>
        <dbReference type="ARBA" id="ARBA00022982"/>
    </source>
</evidence>
<keyword evidence="4" id="KW-0813">Transport</keyword>
<dbReference type="InterPro" id="IPR036249">
    <property type="entry name" value="Thioredoxin-like_sf"/>
</dbReference>
<keyword evidence="8" id="KW-0496">Mitochondrion</keyword>
<evidence type="ECO:0000256" key="6">
    <source>
        <dbReference type="ARBA" id="ARBA00022792"/>
    </source>
</evidence>
<dbReference type="PANTHER" id="PTHR12878:SF0">
    <property type="entry name" value="NADH DEHYDROGENASE [UBIQUINONE] 1 ALPHA SUBCOMPLEX SUBUNIT 2"/>
    <property type="match status" value="1"/>
</dbReference>
<dbReference type="AlphaFoldDB" id="A0A1E3Q3W7"/>
<comment type="function">
    <text evidence="1">Accessory subunit of the mitochondrial membrane respiratory chain NADH dehydrogenase (Complex I), that is believed not to be involved in catalysis. Complex I functions in the transfer of electrons from NADH to the respiratory chain. The immediate electron acceptor for the enzyme is believed to be ubiquinone.</text>
</comment>
<evidence type="ECO:0000256" key="8">
    <source>
        <dbReference type="ARBA" id="ARBA00023128"/>
    </source>
</evidence>
<protein>
    <recommendedName>
        <fullName evidence="10">Ribosomal protein/NADH dehydrogenase domain-containing protein</fullName>
    </recommendedName>
</protein>
<evidence type="ECO:0000259" key="10">
    <source>
        <dbReference type="SMART" id="SM00916"/>
    </source>
</evidence>
<evidence type="ECO:0000256" key="1">
    <source>
        <dbReference type="ARBA" id="ARBA00003195"/>
    </source>
</evidence>
<evidence type="ECO:0000256" key="3">
    <source>
        <dbReference type="ARBA" id="ARBA00008939"/>
    </source>
</evidence>